<proteinExistence type="predicted"/>
<evidence type="ECO:0000313" key="3">
    <source>
        <dbReference type="WBParaSite" id="Pan_g440.t1"/>
    </source>
</evidence>
<reference evidence="3" key="2">
    <citation type="submission" date="2020-10" db="UniProtKB">
        <authorList>
            <consortium name="WormBaseParasite"/>
        </authorList>
    </citation>
    <scope>IDENTIFICATION</scope>
</reference>
<dbReference type="AlphaFoldDB" id="A0A7E4VYH6"/>
<feature type="compositionally biased region" description="Low complexity" evidence="1">
    <location>
        <begin position="24"/>
        <end position="49"/>
    </location>
</feature>
<keyword evidence="2" id="KW-1185">Reference proteome</keyword>
<sequence length="367" mass="39225">MSSMTRQTLFEVLASLGTDSGHVSMASSVSSPSSSMPSTPSFASSSSLSSPAPSLMSDAHIMAQIQASFHAGMAVQGMPNLMPMMPSAHDVASLSSIMQADSDGSATGGKLTKRRINRGRAFKAHRGVYNVVLNGKILTADLAPNVLREELTKKQQGLPAVLVKGVNVFEKLAKSIDLLPHLNNPSHCGAIVAGHLYPRDFFISHILRDADGNVKAAKGFINHSNREPLSRTASQIFFDVLYYFGGVIIDPTMLESWLWVARKGVNDRGNTSKSGRGVRYFVNKDYKPIIEYDYWTPETLLSAASSSASLAPTTADSSLSSSGSTVAGLLKLPEAYLPAAVTAGKLPTVQNVIQNQDQQHAYAANLL</sequence>
<protein>
    <submittedName>
        <fullName evidence="3">SEP domain-containing protein</fullName>
    </submittedName>
</protein>
<evidence type="ECO:0000256" key="1">
    <source>
        <dbReference type="SAM" id="MobiDB-lite"/>
    </source>
</evidence>
<organism evidence="2 3">
    <name type="scientific">Panagrellus redivivus</name>
    <name type="common">Microworm</name>
    <dbReference type="NCBI Taxonomy" id="6233"/>
    <lineage>
        <taxon>Eukaryota</taxon>
        <taxon>Metazoa</taxon>
        <taxon>Ecdysozoa</taxon>
        <taxon>Nematoda</taxon>
        <taxon>Chromadorea</taxon>
        <taxon>Rhabditida</taxon>
        <taxon>Tylenchina</taxon>
        <taxon>Panagrolaimomorpha</taxon>
        <taxon>Panagrolaimoidea</taxon>
        <taxon>Panagrolaimidae</taxon>
        <taxon>Panagrellus</taxon>
    </lineage>
</organism>
<dbReference type="Proteomes" id="UP000492821">
    <property type="component" value="Unassembled WGS sequence"/>
</dbReference>
<accession>A0A7E4VYH6</accession>
<evidence type="ECO:0000313" key="2">
    <source>
        <dbReference type="Proteomes" id="UP000492821"/>
    </source>
</evidence>
<name>A0A7E4VYH6_PANRE</name>
<reference evidence="2" key="1">
    <citation type="journal article" date="2013" name="Genetics">
        <title>The draft genome and transcriptome of Panagrellus redivivus are shaped by the harsh demands of a free-living lifestyle.</title>
        <authorList>
            <person name="Srinivasan J."/>
            <person name="Dillman A.R."/>
            <person name="Macchietto M.G."/>
            <person name="Heikkinen L."/>
            <person name="Lakso M."/>
            <person name="Fracchia K.M."/>
            <person name="Antoshechkin I."/>
            <person name="Mortazavi A."/>
            <person name="Wong G."/>
            <person name="Sternberg P.W."/>
        </authorList>
    </citation>
    <scope>NUCLEOTIDE SEQUENCE [LARGE SCALE GENOMIC DNA]</scope>
    <source>
        <strain evidence="2">MT8872</strain>
    </source>
</reference>
<feature type="region of interest" description="Disordered" evidence="1">
    <location>
        <begin position="23"/>
        <end position="49"/>
    </location>
</feature>
<dbReference type="WBParaSite" id="Pan_g440.t1">
    <property type="protein sequence ID" value="Pan_g440.t1"/>
    <property type="gene ID" value="Pan_g440"/>
</dbReference>